<feature type="domain" description="HTH araC/xylS-type" evidence="4">
    <location>
        <begin position="194"/>
        <end position="292"/>
    </location>
</feature>
<evidence type="ECO:0000313" key="5">
    <source>
        <dbReference type="EMBL" id="GGN63418.1"/>
    </source>
</evidence>
<dbReference type="EMBL" id="BMMM01000005">
    <property type="protein sequence ID" value="GGN63418.1"/>
    <property type="molecule type" value="Genomic_DNA"/>
</dbReference>
<keyword evidence="2" id="KW-0238">DNA-binding</keyword>
<dbReference type="PANTHER" id="PTHR43280:SF32">
    <property type="entry name" value="TRANSCRIPTIONAL REGULATORY PROTEIN"/>
    <property type="match status" value="1"/>
</dbReference>
<dbReference type="InterPro" id="IPR018060">
    <property type="entry name" value="HTH_AraC"/>
</dbReference>
<keyword evidence="3" id="KW-0804">Transcription</keyword>
<accession>A0A918D4C7</accession>
<dbReference type="SMART" id="SM00342">
    <property type="entry name" value="HTH_ARAC"/>
    <property type="match status" value="1"/>
</dbReference>
<dbReference type="GO" id="GO:0003700">
    <property type="term" value="F:DNA-binding transcription factor activity"/>
    <property type="evidence" value="ECO:0007669"/>
    <property type="project" value="InterPro"/>
</dbReference>
<comment type="caution">
    <text evidence="5">The sequence shown here is derived from an EMBL/GenBank/DDBJ whole genome shotgun (WGS) entry which is preliminary data.</text>
</comment>
<evidence type="ECO:0000256" key="1">
    <source>
        <dbReference type="ARBA" id="ARBA00023015"/>
    </source>
</evidence>
<evidence type="ECO:0000256" key="2">
    <source>
        <dbReference type="ARBA" id="ARBA00023125"/>
    </source>
</evidence>
<keyword evidence="1" id="KW-0805">Transcription regulation</keyword>
<evidence type="ECO:0000256" key="3">
    <source>
        <dbReference type="ARBA" id="ARBA00023163"/>
    </source>
</evidence>
<sequence length="303" mass="32888">MVINRHSAGQAIPEVAFAAPVGTPAGLEVISLADLRSRADGRGVDLGAPQRPGFHHVLTLTSGTLRQTVDFTGYVLDPDSWLWVRPGQVLQWGDLDKAEGILIVFERDFPDPATVGAARLDDPEAPALRTPAAEDAEALRLAAAHLEREFRDRGRLPLDAHVAVLRHLLDVLMLRVAHLEAPGGHAAEPSETFLRFRAAVERDFARTRRVDDYAAALGYSTRTLSRATLDAAGVGAKEFIDRRVVLEAKRLLAHTDLAAARIAAQLGFSSATNFAKYFHQRAGQAPIAFRGAVRGRAGHARDR</sequence>
<dbReference type="Proteomes" id="UP000600365">
    <property type="component" value="Unassembled WGS sequence"/>
</dbReference>
<name>A0A918D4C7_9ACTN</name>
<gene>
    <name evidence="5" type="ORF">GCM10011579_031750</name>
</gene>
<dbReference type="Pfam" id="PF12833">
    <property type="entry name" value="HTH_18"/>
    <property type="match status" value="1"/>
</dbReference>
<dbReference type="Gene3D" id="1.10.10.60">
    <property type="entry name" value="Homeodomain-like"/>
    <property type="match status" value="1"/>
</dbReference>
<dbReference type="PROSITE" id="PS01124">
    <property type="entry name" value="HTH_ARAC_FAMILY_2"/>
    <property type="match status" value="1"/>
</dbReference>
<evidence type="ECO:0000313" key="6">
    <source>
        <dbReference type="Proteomes" id="UP000600365"/>
    </source>
</evidence>
<organism evidence="5 6">
    <name type="scientific">Streptomyces albiflavescens</name>
    <dbReference type="NCBI Taxonomy" id="1623582"/>
    <lineage>
        <taxon>Bacteria</taxon>
        <taxon>Bacillati</taxon>
        <taxon>Actinomycetota</taxon>
        <taxon>Actinomycetes</taxon>
        <taxon>Kitasatosporales</taxon>
        <taxon>Streptomycetaceae</taxon>
        <taxon>Streptomyces</taxon>
    </lineage>
</organism>
<dbReference type="PANTHER" id="PTHR43280">
    <property type="entry name" value="ARAC-FAMILY TRANSCRIPTIONAL REGULATOR"/>
    <property type="match status" value="1"/>
</dbReference>
<dbReference type="InterPro" id="IPR009057">
    <property type="entry name" value="Homeodomain-like_sf"/>
</dbReference>
<proteinExistence type="predicted"/>
<keyword evidence="6" id="KW-1185">Reference proteome</keyword>
<dbReference type="SUPFAM" id="SSF46689">
    <property type="entry name" value="Homeodomain-like"/>
    <property type="match status" value="1"/>
</dbReference>
<reference evidence="5 6" key="1">
    <citation type="journal article" date="2014" name="Int. J. Syst. Evol. Microbiol.">
        <title>Complete genome sequence of Corynebacterium casei LMG S-19264T (=DSM 44701T), isolated from a smear-ripened cheese.</title>
        <authorList>
            <consortium name="US DOE Joint Genome Institute (JGI-PGF)"/>
            <person name="Walter F."/>
            <person name="Albersmeier A."/>
            <person name="Kalinowski J."/>
            <person name="Ruckert C."/>
        </authorList>
    </citation>
    <scope>NUCLEOTIDE SEQUENCE [LARGE SCALE GENOMIC DNA]</scope>
    <source>
        <strain evidence="5 6">CGMCC 4.7111</strain>
    </source>
</reference>
<evidence type="ECO:0000259" key="4">
    <source>
        <dbReference type="PROSITE" id="PS01124"/>
    </source>
</evidence>
<dbReference type="GO" id="GO:0043565">
    <property type="term" value="F:sequence-specific DNA binding"/>
    <property type="evidence" value="ECO:0007669"/>
    <property type="project" value="InterPro"/>
</dbReference>
<dbReference type="AlphaFoldDB" id="A0A918D4C7"/>
<protein>
    <submittedName>
        <fullName evidence="5">Transcriptional regulator</fullName>
    </submittedName>
</protein>